<gene>
    <name evidence="2" type="ORF">HYG79_07155</name>
</gene>
<evidence type="ECO:0000259" key="1">
    <source>
        <dbReference type="Pfam" id="PF06439"/>
    </source>
</evidence>
<dbReference type="Gene3D" id="2.60.120.560">
    <property type="entry name" value="Exo-inulinase, domain 1"/>
    <property type="match status" value="1"/>
</dbReference>
<accession>A0A7H9ANX1</accession>
<evidence type="ECO:0000313" key="2">
    <source>
        <dbReference type="EMBL" id="QLG45136.1"/>
    </source>
</evidence>
<protein>
    <submittedName>
        <fullName evidence="2">DUF1080 domain-containing protein</fullName>
    </submittedName>
</protein>
<dbReference type="EMBL" id="CP058595">
    <property type="protein sequence ID" value="QLG45136.1"/>
    <property type="molecule type" value="Genomic_DNA"/>
</dbReference>
<evidence type="ECO:0000313" key="3">
    <source>
        <dbReference type="Proteomes" id="UP000509302"/>
    </source>
</evidence>
<proteinExistence type="predicted"/>
<dbReference type="GO" id="GO:0016787">
    <property type="term" value="F:hydrolase activity"/>
    <property type="evidence" value="ECO:0007669"/>
    <property type="project" value="InterPro"/>
</dbReference>
<dbReference type="PROSITE" id="PS51257">
    <property type="entry name" value="PROKAR_LIPOPROTEIN"/>
    <property type="match status" value="1"/>
</dbReference>
<dbReference type="Pfam" id="PF06439">
    <property type="entry name" value="3keto-disac_hyd"/>
    <property type="match status" value="1"/>
</dbReference>
<dbReference type="AlphaFoldDB" id="A0A7H9ANX1"/>
<reference evidence="2 3" key="1">
    <citation type="journal article" date="2006" name="Int. J. Syst. Evol. Microbiol.">
        <title>Costertonia aggregata gen. nov., sp. nov., a mesophilic marine bacterium of the family Flavobacteriaceae, isolated from a mature biofilm.</title>
        <authorList>
            <person name="Kwon K.K."/>
            <person name="Lee Y.K."/>
            <person name="Lee H.K."/>
        </authorList>
    </citation>
    <scope>NUCLEOTIDE SEQUENCE [LARGE SCALE GENOMIC DNA]</scope>
    <source>
        <strain evidence="2 3">KCCM 42265</strain>
    </source>
</reference>
<feature type="domain" description="3-keto-alpha-glucoside-1,2-lyase/3-keto-2-hydroxy-glucal hydratase" evidence="1">
    <location>
        <begin position="43"/>
        <end position="254"/>
    </location>
</feature>
<keyword evidence="3" id="KW-1185">Reference proteome</keyword>
<name>A0A7H9ANX1_9FLAO</name>
<dbReference type="KEGG" id="cagg:HYG79_07155"/>
<dbReference type="InterPro" id="IPR010496">
    <property type="entry name" value="AL/BT2_dom"/>
</dbReference>
<dbReference type="Proteomes" id="UP000509302">
    <property type="component" value="Chromosome"/>
</dbReference>
<sequence>MKKGIFLMLVGLVLLSCKEKVQKSDLDVAETVSESEEVSHENEWTVLFDGTSMDNWQAFKGGQPSHWSIKNNALVFDPPLPEERKDENGEGYKTFNIVTKDSFTSFVLSLEWKIAEGGNSGIFWGISEDEKYVEPYQTGLEIQVLDNTKHPDAKNGRNRQAGALYDLVEPAKDVTKPAGEWNTAVITVNHETNTGSSVLNGVEIATFPVGGDELKAMLEKSKFKGWDGFADYKTGKIGLQDHGDVVSYRNIKIKAL</sequence>
<organism evidence="2 3">
    <name type="scientific">Costertonia aggregata</name>
    <dbReference type="NCBI Taxonomy" id="343403"/>
    <lineage>
        <taxon>Bacteria</taxon>
        <taxon>Pseudomonadati</taxon>
        <taxon>Bacteroidota</taxon>
        <taxon>Flavobacteriia</taxon>
        <taxon>Flavobacteriales</taxon>
        <taxon>Flavobacteriaceae</taxon>
        <taxon>Costertonia</taxon>
    </lineage>
</organism>
<dbReference type="RefSeq" id="WP_179241426.1">
    <property type="nucleotide sequence ID" value="NZ_CP058595.1"/>
</dbReference>